<accession>A0A085LL82</accession>
<protein>
    <submittedName>
        <fullName evidence="1">Uncharacterized protein</fullName>
    </submittedName>
</protein>
<gene>
    <name evidence="1" type="ORF">M513_13387</name>
</gene>
<evidence type="ECO:0000313" key="2">
    <source>
        <dbReference type="Proteomes" id="UP000030764"/>
    </source>
</evidence>
<reference evidence="1 2" key="1">
    <citation type="journal article" date="2014" name="Nat. Genet.">
        <title>Genome and transcriptome of the porcine whipworm Trichuris suis.</title>
        <authorList>
            <person name="Jex A.R."/>
            <person name="Nejsum P."/>
            <person name="Schwarz E.M."/>
            <person name="Hu L."/>
            <person name="Young N.D."/>
            <person name="Hall R.S."/>
            <person name="Korhonen P.K."/>
            <person name="Liao S."/>
            <person name="Thamsborg S."/>
            <person name="Xia J."/>
            <person name="Xu P."/>
            <person name="Wang S."/>
            <person name="Scheerlinck J.P."/>
            <person name="Hofmann A."/>
            <person name="Sternberg P.W."/>
            <person name="Wang J."/>
            <person name="Gasser R.B."/>
        </authorList>
    </citation>
    <scope>NUCLEOTIDE SEQUENCE [LARGE SCALE GENOMIC DNA]</scope>
    <source>
        <strain evidence="1">DCEP-RM93M</strain>
    </source>
</reference>
<sequence>MTKVVVRTWRMESRNRIDSSTRRITFATVAGDGVPRSVPLLHTNSSGPGMSQIQAGSIVPHERWRSIVPQEHYHCIVPAKQCSSGAGILPSE</sequence>
<name>A0A085LL82_9BILA</name>
<organism evidence="1 2">
    <name type="scientific">Trichuris suis</name>
    <name type="common">pig whipworm</name>
    <dbReference type="NCBI Taxonomy" id="68888"/>
    <lineage>
        <taxon>Eukaryota</taxon>
        <taxon>Metazoa</taxon>
        <taxon>Ecdysozoa</taxon>
        <taxon>Nematoda</taxon>
        <taxon>Enoplea</taxon>
        <taxon>Dorylaimia</taxon>
        <taxon>Trichinellida</taxon>
        <taxon>Trichuridae</taxon>
        <taxon>Trichuris</taxon>
    </lineage>
</organism>
<proteinExistence type="predicted"/>
<dbReference type="EMBL" id="KL363434">
    <property type="protein sequence ID" value="KFD45728.1"/>
    <property type="molecule type" value="Genomic_DNA"/>
</dbReference>
<evidence type="ECO:0000313" key="1">
    <source>
        <dbReference type="EMBL" id="KFD45728.1"/>
    </source>
</evidence>
<dbReference type="Proteomes" id="UP000030764">
    <property type="component" value="Unassembled WGS sequence"/>
</dbReference>
<keyword evidence="2" id="KW-1185">Reference proteome</keyword>
<dbReference type="AlphaFoldDB" id="A0A085LL82"/>